<dbReference type="AlphaFoldDB" id="A0A4R6EC53"/>
<comment type="caution">
    <text evidence="3">The sequence shown here is derived from an EMBL/GenBank/DDBJ whole genome shotgun (WGS) entry which is preliminary data.</text>
</comment>
<dbReference type="NCBIfam" id="NF008752">
    <property type="entry name" value="PRK11784.1-4"/>
    <property type="match status" value="1"/>
</dbReference>
<dbReference type="PROSITE" id="PS50206">
    <property type="entry name" value="RHODANESE_3"/>
    <property type="match status" value="1"/>
</dbReference>
<dbReference type="PANTHER" id="PTHR30401">
    <property type="entry name" value="TRNA 2-SELENOURIDINE SYNTHASE"/>
    <property type="match status" value="1"/>
</dbReference>
<sequence>MRKGVATVAQLSSFDEIIDVRTPAEFAEDRIPGAINLPVLDNQQRIIVGTLYKQVSAFEARRVGGAMVAENIARHLAGHLADKPKNWRPLLYCWRGGMRSGSFVTWMRMVGWDACQLEGGYKTYRNHVIDGLNGLTSALRFVVLCGPTGSAKTRVLEALAARGAQVLDLEALAQHKGSVLGAIPGAEQPSQKAFETQLHHAMRGFDAGRPVFVEAESRKIGRIQLPEPLVLAMRAAPCAVLEASRDARLAFLVRDYAYLGDDVGALQARLERLKELQSKETISRWLSLAEAGALPQLFSELMELHYDPLYRRSQASHFSAFTSAPRFITEDLSAAGIARLAEDILATRLGERPGG</sequence>
<evidence type="ECO:0000313" key="4">
    <source>
        <dbReference type="Proteomes" id="UP000295129"/>
    </source>
</evidence>
<dbReference type="Pfam" id="PF00581">
    <property type="entry name" value="Rhodanese"/>
    <property type="match status" value="1"/>
</dbReference>
<evidence type="ECO:0000256" key="1">
    <source>
        <dbReference type="ARBA" id="ARBA00023266"/>
    </source>
</evidence>
<evidence type="ECO:0000313" key="3">
    <source>
        <dbReference type="EMBL" id="TDN55711.1"/>
    </source>
</evidence>
<keyword evidence="1" id="KW-0711">Selenium</keyword>
<protein>
    <submittedName>
        <fullName evidence="3">tRNA 2-selenouridine synthase</fullName>
    </submittedName>
</protein>
<dbReference type="Gene3D" id="3.40.50.300">
    <property type="entry name" value="P-loop containing nucleotide triphosphate hydrolases"/>
    <property type="match status" value="1"/>
</dbReference>
<dbReference type="EMBL" id="SNVV01000003">
    <property type="protein sequence ID" value="TDN55711.1"/>
    <property type="molecule type" value="Genomic_DNA"/>
</dbReference>
<dbReference type="OrthoDB" id="9808735at2"/>
<dbReference type="InterPro" id="IPR036873">
    <property type="entry name" value="Rhodanese-like_dom_sf"/>
</dbReference>
<dbReference type="Pfam" id="PF26341">
    <property type="entry name" value="AAA_SelU"/>
    <property type="match status" value="1"/>
</dbReference>
<dbReference type="InterPro" id="IPR001763">
    <property type="entry name" value="Rhodanese-like_dom"/>
</dbReference>
<proteinExistence type="predicted"/>
<organism evidence="3 4">
    <name type="scientific">Azoarcus indigens</name>
    <dbReference type="NCBI Taxonomy" id="29545"/>
    <lineage>
        <taxon>Bacteria</taxon>
        <taxon>Pseudomonadati</taxon>
        <taxon>Pseudomonadota</taxon>
        <taxon>Betaproteobacteria</taxon>
        <taxon>Rhodocyclales</taxon>
        <taxon>Zoogloeaceae</taxon>
        <taxon>Azoarcus</taxon>
    </lineage>
</organism>
<name>A0A4R6EC53_9RHOO</name>
<reference evidence="3 4" key="1">
    <citation type="submission" date="2019-03" db="EMBL/GenBank/DDBJ databases">
        <title>Genomic Encyclopedia of Type Strains, Phase IV (KMG-IV): sequencing the most valuable type-strain genomes for metagenomic binning, comparative biology and taxonomic classification.</title>
        <authorList>
            <person name="Goeker M."/>
        </authorList>
    </citation>
    <scope>NUCLEOTIDE SEQUENCE [LARGE SCALE GENOMIC DNA]</scope>
    <source>
        <strain evidence="3 4">DSM 12121</strain>
    </source>
</reference>
<dbReference type="SMART" id="SM00450">
    <property type="entry name" value="RHOD"/>
    <property type="match status" value="1"/>
</dbReference>
<dbReference type="Gene3D" id="3.40.250.10">
    <property type="entry name" value="Rhodanese-like domain"/>
    <property type="match status" value="1"/>
</dbReference>
<dbReference type="GO" id="GO:0002098">
    <property type="term" value="P:tRNA wobble uridine modification"/>
    <property type="evidence" value="ECO:0007669"/>
    <property type="project" value="InterPro"/>
</dbReference>
<feature type="domain" description="Rhodanese" evidence="2">
    <location>
        <begin position="17"/>
        <end position="133"/>
    </location>
</feature>
<dbReference type="InterPro" id="IPR027417">
    <property type="entry name" value="P-loop_NTPase"/>
</dbReference>
<dbReference type="Proteomes" id="UP000295129">
    <property type="component" value="Unassembled WGS sequence"/>
</dbReference>
<dbReference type="InterPro" id="IPR017582">
    <property type="entry name" value="SelU"/>
</dbReference>
<dbReference type="SUPFAM" id="SSF52821">
    <property type="entry name" value="Rhodanese/Cell cycle control phosphatase"/>
    <property type="match status" value="1"/>
</dbReference>
<evidence type="ECO:0000259" key="2">
    <source>
        <dbReference type="PROSITE" id="PS50206"/>
    </source>
</evidence>
<keyword evidence="4" id="KW-1185">Reference proteome</keyword>
<dbReference type="NCBIfam" id="NF008750">
    <property type="entry name" value="PRK11784.1-2"/>
    <property type="match status" value="1"/>
</dbReference>
<dbReference type="RefSeq" id="WP_133588866.1">
    <property type="nucleotide sequence ID" value="NZ_SNVV01000003.1"/>
</dbReference>
<dbReference type="GO" id="GO:0043828">
    <property type="term" value="F:tRNA 2-selenouridine synthase activity"/>
    <property type="evidence" value="ECO:0007669"/>
    <property type="project" value="InterPro"/>
</dbReference>
<gene>
    <name evidence="3" type="ORF">C7389_10342</name>
</gene>
<dbReference type="InterPro" id="IPR058840">
    <property type="entry name" value="AAA_SelU"/>
</dbReference>
<dbReference type="PANTHER" id="PTHR30401:SF0">
    <property type="entry name" value="TRNA 2-SELENOURIDINE SYNTHASE"/>
    <property type="match status" value="1"/>
</dbReference>
<dbReference type="NCBIfam" id="TIGR03167">
    <property type="entry name" value="tRNA_sel_U_synt"/>
    <property type="match status" value="1"/>
</dbReference>
<accession>A0A4R6EC53</accession>